<dbReference type="InterPro" id="IPR013976">
    <property type="entry name" value="HDOD"/>
</dbReference>
<dbReference type="OrthoDB" id="9770715at2"/>
<dbReference type="SUPFAM" id="SSF109604">
    <property type="entry name" value="HD-domain/PDEase-like"/>
    <property type="match status" value="1"/>
</dbReference>
<feature type="domain" description="HDOD" evidence="1">
    <location>
        <begin position="36"/>
        <end position="225"/>
    </location>
</feature>
<accession>A0A3M6QXW9</accession>
<evidence type="ECO:0000313" key="2">
    <source>
        <dbReference type="EMBL" id="RMX07876.1"/>
    </source>
</evidence>
<dbReference type="AlphaFoldDB" id="A0A3M6QXW9"/>
<proteinExistence type="predicted"/>
<dbReference type="EMBL" id="RDQO01000001">
    <property type="protein sequence ID" value="RMX07876.1"/>
    <property type="molecule type" value="Genomic_DNA"/>
</dbReference>
<organism evidence="2 3">
    <name type="scientific">Corticibacter populi</name>
    <dbReference type="NCBI Taxonomy" id="1550736"/>
    <lineage>
        <taxon>Bacteria</taxon>
        <taxon>Pseudomonadati</taxon>
        <taxon>Pseudomonadota</taxon>
        <taxon>Betaproteobacteria</taxon>
        <taxon>Burkholderiales</taxon>
        <taxon>Comamonadaceae</taxon>
        <taxon>Corticibacter</taxon>
    </lineage>
</organism>
<dbReference type="InterPro" id="IPR052340">
    <property type="entry name" value="RNase_Y/CdgJ"/>
</dbReference>
<dbReference type="Pfam" id="PF08668">
    <property type="entry name" value="HDOD"/>
    <property type="match status" value="1"/>
</dbReference>
<gene>
    <name evidence="2" type="ORF">D8I35_01770</name>
</gene>
<dbReference type="Proteomes" id="UP000278006">
    <property type="component" value="Unassembled WGS sequence"/>
</dbReference>
<reference evidence="2 3" key="1">
    <citation type="submission" date="2018-10" db="EMBL/GenBank/DDBJ databases">
        <title>Draft genome of Cortibacter populi DSM10536.</title>
        <authorList>
            <person name="Bernier A.-M."/>
            <person name="Bernard K."/>
        </authorList>
    </citation>
    <scope>NUCLEOTIDE SEQUENCE [LARGE SCALE GENOMIC DNA]</scope>
    <source>
        <strain evidence="2 3">DSM 105136</strain>
    </source>
</reference>
<evidence type="ECO:0000259" key="1">
    <source>
        <dbReference type="PROSITE" id="PS51833"/>
    </source>
</evidence>
<evidence type="ECO:0000313" key="3">
    <source>
        <dbReference type="Proteomes" id="UP000278006"/>
    </source>
</evidence>
<protein>
    <submittedName>
        <fullName evidence="2">HDOD domain-containing protein</fullName>
    </submittedName>
</protein>
<dbReference type="PANTHER" id="PTHR33525">
    <property type="match status" value="1"/>
</dbReference>
<keyword evidence="3" id="KW-1185">Reference proteome</keyword>
<name>A0A3M6QXW9_9BURK</name>
<comment type="caution">
    <text evidence="2">The sequence shown here is derived from an EMBL/GenBank/DDBJ whole genome shotgun (WGS) entry which is preliminary data.</text>
</comment>
<dbReference type="Gene3D" id="1.10.3210.10">
    <property type="entry name" value="Hypothetical protein af1432"/>
    <property type="match status" value="1"/>
</dbReference>
<dbReference type="PROSITE" id="PS51833">
    <property type="entry name" value="HDOD"/>
    <property type="match status" value="1"/>
</dbReference>
<dbReference type="RefSeq" id="WP_122225999.1">
    <property type="nucleotide sequence ID" value="NZ_RDQO01000001.1"/>
</dbReference>
<dbReference type="PANTHER" id="PTHR33525:SF3">
    <property type="entry name" value="RIBONUCLEASE Y"/>
    <property type="match status" value="1"/>
</dbReference>
<sequence>MNETGIPSASAGQPASTSWSDAGMVVSNAALQVLQLPFLARLMGLLLQELAQPEPRLGVVNALLGHDPALTALILQRVNADHPGETSCTAMALGQLSCAEIVQTLRSTTAFPYTRKPEQGFDLMGWCQYSVQVARITRSLAGGLHLDARSAYTAGLLHAVGMLPMHRQLIVAGQAKTSSPVLDWGHWLVEKKVLGYSAAALSAHMARQWQLPALLVQCIADHEEPFVQGNFEPLSSVLHLAVWRVRTEQSRRRDALRASTYPAEVALALGLDMDMVLQRDPFDWMQQAGEGGAPG</sequence>